<feature type="repeat" description="WD" evidence="3">
    <location>
        <begin position="316"/>
        <end position="357"/>
    </location>
</feature>
<dbReference type="InterPro" id="IPR036322">
    <property type="entry name" value="WD40_repeat_dom_sf"/>
</dbReference>
<keyword evidence="6" id="KW-1185">Reference proteome</keyword>
<protein>
    <recommendedName>
        <fullName evidence="7">Autophagy-related protein 16 domain-containing protein</fullName>
    </recommendedName>
</protein>
<feature type="repeat" description="WD" evidence="3">
    <location>
        <begin position="400"/>
        <end position="441"/>
    </location>
</feature>
<dbReference type="InterPro" id="IPR015943">
    <property type="entry name" value="WD40/YVTN_repeat-like_dom_sf"/>
</dbReference>
<name>A0AAD1X9W1_EUPCR</name>
<organism evidence="5 6">
    <name type="scientific">Euplotes crassus</name>
    <dbReference type="NCBI Taxonomy" id="5936"/>
    <lineage>
        <taxon>Eukaryota</taxon>
        <taxon>Sar</taxon>
        <taxon>Alveolata</taxon>
        <taxon>Ciliophora</taxon>
        <taxon>Intramacronucleata</taxon>
        <taxon>Spirotrichea</taxon>
        <taxon>Hypotrichia</taxon>
        <taxon>Euplotida</taxon>
        <taxon>Euplotidae</taxon>
        <taxon>Moneuplotes</taxon>
    </lineage>
</organism>
<reference evidence="5" key="1">
    <citation type="submission" date="2023-07" db="EMBL/GenBank/DDBJ databases">
        <authorList>
            <consortium name="AG Swart"/>
            <person name="Singh M."/>
            <person name="Singh A."/>
            <person name="Seah K."/>
            <person name="Emmerich C."/>
        </authorList>
    </citation>
    <scope>NUCLEOTIDE SEQUENCE</scope>
    <source>
        <strain evidence="5">DP1</strain>
    </source>
</reference>
<accession>A0AAD1X9W1</accession>
<dbReference type="InterPro" id="IPR001680">
    <property type="entry name" value="WD40_rpt"/>
</dbReference>
<evidence type="ECO:0000256" key="2">
    <source>
        <dbReference type="ARBA" id="ARBA00022737"/>
    </source>
</evidence>
<feature type="repeat" description="WD" evidence="3">
    <location>
        <begin position="491"/>
        <end position="523"/>
    </location>
</feature>
<dbReference type="Proteomes" id="UP001295684">
    <property type="component" value="Unassembled WGS sequence"/>
</dbReference>
<evidence type="ECO:0008006" key="7">
    <source>
        <dbReference type="Google" id="ProtNLM"/>
    </source>
</evidence>
<dbReference type="CDD" id="cd00200">
    <property type="entry name" value="WD40"/>
    <property type="match status" value="1"/>
</dbReference>
<feature type="coiled-coil region" evidence="4">
    <location>
        <begin position="74"/>
        <end position="192"/>
    </location>
</feature>
<dbReference type="Pfam" id="PF00400">
    <property type="entry name" value="WD40"/>
    <property type="match status" value="5"/>
</dbReference>
<dbReference type="Gene3D" id="2.130.10.10">
    <property type="entry name" value="YVTN repeat-like/Quinoprotein amine dehydrogenase"/>
    <property type="match status" value="1"/>
</dbReference>
<dbReference type="InterPro" id="IPR020472">
    <property type="entry name" value="WD40_PAC1"/>
</dbReference>
<dbReference type="GO" id="GO:0006890">
    <property type="term" value="P:retrograde vesicle-mediated transport, Golgi to endoplasmic reticulum"/>
    <property type="evidence" value="ECO:0007669"/>
    <property type="project" value="TreeGrafter"/>
</dbReference>
<dbReference type="GO" id="GO:0006891">
    <property type="term" value="P:intra-Golgi vesicle-mediated transport"/>
    <property type="evidence" value="ECO:0007669"/>
    <property type="project" value="TreeGrafter"/>
</dbReference>
<evidence type="ECO:0000256" key="3">
    <source>
        <dbReference type="PROSITE-ProRule" id="PRU00221"/>
    </source>
</evidence>
<dbReference type="PANTHER" id="PTHR19876">
    <property type="entry name" value="COATOMER"/>
    <property type="match status" value="1"/>
</dbReference>
<keyword evidence="2" id="KW-0677">Repeat</keyword>
<dbReference type="GO" id="GO:0030126">
    <property type="term" value="C:COPI vesicle coat"/>
    <property type="evidence" value="ECO:0007669"/>
    <property type="project" value="TreeGrafter"/>
</dbReference>
<sequence length="523" mass="58725">MKIRPIRETESSIAKAIKNRDREEKEIYSDIIKGYQVLINSLKETKGKSNSLRQSLMSNLSPSLDVGSGNSEKINKLNEDLRETYKKLTLANEAVTKLEKENEELKKKNETFGAENESMRVVLTDLKEKVEIRTKELNACKAENELLNGKIKELKQDNTLYFKKIVELQEEVVQKMNDANQLYEEASKLKQDSILKNHDEYGVSNSVKPGLDLSSMINDGYFKIPSKTRHSLFAHSKEAMCLTYTSQGSNIASGGGDGIIKIWDVEQGKEYGSLAKQKKSITCLKFSPDDQFLASCSLDRTIKLWKIQTMREAISFSGHSDNINSCSFSYAAKKLITASSDRTIRLWDFVKGVATKTFPCTSACYTIDNLPAETEIISGHLDGTLRIWCAKNEEKIHEIKDLHADAITSVTMSANGNYILTNSRDHTLKYIDIRKYEEVAEFENDMYINGSNTNRSTMNSTATYGAVGSSHGNVIIFEIKGESIEVEEIYPDYHSSCINSIQWQPGASSFASIDASGSLLIWD</sequence>
<dbReference type="AlphaFoldDB" id="A0AAD1X9W1"/>
<dbReference type="InterPro" id="IPR050844">
    <property type="entry name" value="Coatomer_complex_subunit"/>
</dbReference>
<dbReference type="GO" id="GO:0006886">
    <property type="term" value="P:intracellular protein transport"/>
    <property type="evidence" value="ECO:0007669"/>
    <property type="project" value="TreeGrafter"/>
</dbReference>
<evidence type="ECO:0000313" key="6">
    <source>
        <dbReference type="Proteomes" id="UP001295684"/>
    </source>
</evidence>
<feature type="repeat" description="WD" evidence="3">
    <location>
        <begin position="274"/>
        <end position="315"/>
    </location>
</feature>
<dbReference type="PROSITE" id="PS50082">
    <property type="entry name" value="WD_REPEATS_2"/>
    <property type="match status" value="5"/>
</dbReference>
<gene>
    <name evidence="5" type="ORF">ECRASSUSDP1_LOCUS7703</name>
</gene>
<dbReference type="PRINTS" id="PR00320">
    <property type="entry name" value="GPROTEINBRPT"/>
</dbReference>
<dbReference type="GO" id="GO:0006888">
    <property type="term" value="P:endoplasmic reticulum to Golgi vesicle-mediated transport"/>
    <property type="evidence" value="ECO:0007669"/>
    <property type="project" value="TreeGrafter"/>
</dbReference>
<keyword evidence="4" id="KW-0175">Coiled coil</keyword>
<proteinExistence type="predicted"/>
<keyword evidence="1 3" id="KW-0853">WD repeat</keyword>
<evidence type="ECO:0000313" key="5">
    <source>
        <dbReference type="EMBL" id="CAI2366430.1"/>
    </source>
</evidence>
<evidence type="ECO:0000256" key="4">
    <source>
        <dbReference type="SAM" id="Coils"/>
    </source>
</evidence>
<dbReference type="PROSITE" id="PS00678">
    <property type="entry name" value="WD_REPEATS_1"/>
    <property type="match status" value="1"/>
</dbReference>
<feature type="repeat" description="WD" evidence="3">
    <location>
        <begin position="232"/>
        <end position="273"/>
    </location>
</feature>
<evidence type="ECO:0000256" key="1">
    <source>
        <dbReference type="ARBA" id="ARBA00022574"/>
    </source>
</evidence>
<dbReference type="SUPFAM" id="SSF50978">
    <property type="entry name" value="WD40 repeat-like"/>
    <property type="match status" value="1"/>
</dbReference>
<dbReference type="PROSITE" id="PS50294">
    <property type="entry name" value="WD_REPEATS_REGION"/>
    <property type="match status" value="4"/>
</dbReference>
<dbReference type="InterPro" id="IPR019775">
    <property type="entry name" value="WD40_repeat_CS"/>
</dbReference>
<dbReference type="SMART" id="SM00320">
    <property type="entry name" value="WD40"/>
    <property type="match status" value="6"/>
</dbReference>
<comment type="caution">
    <text evidence="5">The sequence shown here is derived from an EMBL/GenBank/DDBJ whole genome shotgun (WGS) entry which is preliminary data.</text>
</comment>
<dbReference type="EMBL" id="CAMPGE010007514">
    <property type="protein sequence ID" value="CAI2366430.1"/>
    <property type="molecule type" value="Genomic_DNA"/>
</dbReference>